<dbReference type="AlphaFoldDB" id="A0AAD2CSJ9"/>
<protein>
    <submittedName>
        <fullName evidence="1">Uncharacterized protein</fullName>
    </submittedName>
</protein>
<sequence length="394" mass="45225">MRCSYFKLEHYLRVILKAHYYAMNNAKSPGATTARQSQKERLETQIPSEFCHRLESLVSKHIAQALWGSTKKYNIGSESLRELHVVRSSLQTEQWEIYIPQYIQREPHFFSDGDASQNAGGAVSQSLGYWFRVMWSPGIRGGATHINCLEFVVAFLQVVAAVVRCDKDGVPPFLRDNFPDGFPVFPVLLNVSEVSLDDKARLFPSQSRTVLTKAGPSRPPKEARTIRSHRIHYYRFVFDMNMTDDLLLQHVPHERRVLQVAMYATHLALGYNLHGKQLKSDTIKSYICHVSTFLMRFGGHDPRYDNVGDTKMSRYLTSILDEVSRHEGVCHKCEPYTLRLQQELEARILRDAIDRDSLLAALADWFVCHLMTGYWLSKWAQTSAGIEFGQHARD</sequence>
<comment type="caution">
    <text evidence="1">The sequence shown here is derived from an EMBL/GenBank/DDBJ whole genome shotgun (WGS) entry which is preliminary data.</text>
</comment>
<proteinExistence type="predicted"/>
<evidence type="ECO:0000313" key="1">
    <source>
        <dbReference type="EMBL" id="CAJ1934943.1"/>
    </source>
</evidence>
<gene>
    <name evidence="1" type="ORF">CYCCA115_LOCUS4279</name>
</gene>
<keyword evidence="2" id="KW-1185">Reference proteome</keyword>
<organism evidence="1 2">
    <name type="scientific">Cylindrotheca closterium</name>
    <dbReference type="NCBI Taxonomy" id="2856"/>
    <lineage>
        <taxon>Eukaryota</taxon>
        <taxon>Sar</taxon>
        <taxon>Stramenopiles</taxon>
        <taxon>Ochrophyta</taxon>
        <taxon>Bacillariophyta</taxon>
        <taxon>Bacillariophyceae</taxon>
        <taxon>Bacillariophycidae</taxon>
        <taxon>Bacillariales</taxon>
        <taxon>Bacillariaceae</taxon>
        <taxon>Cylindrotheca</taxon>
    </lineage>
</organism>
<accession>A0AAD2CSJ9</accession>
<name>A0AAD2CSJ9_9STRA</name>
<dbReference type="EMBL" id="CAKOGP040000424">
    <property type="protein sequence ID" value="CAJ1934943.1"/>
    <property type="molecule type" value="Genomic_DNA"/>
</dbReference>
<dbReference type="Proteomes" id="UP001295423">
    <property type="component" value="Unassembled WGS sequence"/>
</dbReference>
<evidence type="ECO:0000313" key="2">
    <source>
        <dbReference type="Proteomes" id="UP001295423"/>
    </source>
</evidence>
<reference evidence="1" key="1">
    <citation type="submission" date="2023-08" db="EMBL/GenBank/DDBJ databases">
        <authorList>
            <person name="Audoor S."/>
            <person name="Bilcke G."/>
        </authorList>
    </citation>
    <scope>NUCLEOTIDE SEQUENCE</scope>
</reference>